<feature type="region of interest" description="Disordered" evidence="1">
    <location>
        <begin position="1"/>
        <end position="28"/>
    </location>
</feature>
<sequence length="302" mass="34368">MTSLKDEAKNKEKFSRMIANRAKEQDSEIRRELDAIVAKESEFISKTNSEQMSTGPKPKVLQIRSRSFTDSQVSSGESHILLPSPSPRTPTTLDRPIQMICHRHRLSEHLCHPVVYLSKSPVWSLYAALETRRHYHKPSSSSSQLPAVNICIPSSTSQNTSSSSTTCRQHLTTRRQHLTSHKCSLKTAVTWKILSKNVKNVEKDITADSVLSPADCPNTRLYKQFVSQDGENDRTRQLEDSTTISCLIYHINKLRVKLKPAGVAIDPTYHEEDDIDGHYCSIRESAMIRPLKPRKYFIILRK</sequence>
<dbReference type="Proteomes" id="UP000683360">
    <property type="component" value="Unassembled WGS sequence"/>
</dbReference>
<dbReference type="EMBL" id="CAJPWZ010000533">
    <property type="protein sequence ID" value="CAG2195792.1"/>
    <property type="molecule type" value="Genomic_DNA"/>
</dbReference>
<comment type="caution">
    <text evidence="2">The sequence shown here is derived from an EMBL/GenBank/DDBJ whole genome shotgun (WGS) entry which is preliminary data.</text>
</comment>
<protein>
    <submittedName>
        <fullName evidence="2">Uncharacterized protein</fullName>
    </submittedName>
</protein>
<dbReference type="AlphaFoldDB" id="A0A8S3QR16"/>
<feature type="compositionally biased region" description="Polar residues" evidence="1">
    <location>
        <begin position="66"/>
        <end position="77"/>
    </location>
</feature>
<proteinExistence type="predicted"/>
<accession>A0A8S3QR16</accession>
<organism evidence="2 3">
    <name type="scientific">Mytilus edulis</name>
    <name type="common">Blue mussel</name>
    <dbReference type="NCBI Taxonomy" id="6550"/>
    <lineage>
        <taxon>Eukaryota</taxon>
        <taxon>Metazoa</taxon>
        <taxon>Spiralia</taxon>
        <taxon>Lophotrochozoa</taxon>
        <taxon>Mollusca</taxon>
        <taxon>Bivalvia</taxon>
        <taxon>Autobranchia</taxon>
        <taxon>Pteriomorphia</taxon>
        <taxon>Mytilida</taxon>
        <taxon>Mytiloidea</taxon>
        <taxon>Mytilidae</taxon>
        <taxon>Mytilinae</taxon>
        <taxon>Mytilus</taxon>
    </lineage>
</organism>
<name>A0A8S3QR16_MYTED</name>
<evidence type="ECO:0000313" key="3">
    <source>
        <dbReference type="Proteomes" id="UP000683360"/>
    </source>
</evidence>
<evidence type="ECO:0000313" key="2">
    <source>
        <dbReference type="EMBL" id="CAG2195792.1"/>
    </source>
</evidence>
<gene>
    <name evidence="2" type="ORF">MEDL_10700</name>
</gene>
<reference evidence="2" key="1">
    <citation type="submission" date="2021-03" db="EMBL/GenBank/DDBJ databases">
        <authorList>
            <person name="Bekaert M."/>
        </authorList>
    </citation>
    <scope>NUCLEOTIDE SEQUENCE</scope>
</reference>
<feature type="region of interest" description="Disordered" evidence="1">
    <location>
        <begin position="66"/>
        <end position="91"/>
    </location>
</feature>
<keyword evidence="3" id="KW-1185">Reference proteome</keyword>
<evidence type="ECO:0000256" key="1">
    <source>
        <dbReference type="SAM" id="MobiDB-lite"/>
    </source>
</evidence>